<evidence type="ECO:0000313" key="6">
    <source>
        <dbReference type="Proteomes" id="UP000002593"/>
    </source>
</evidence>
<dbReference type="GO" id="GO:0006567">
    <property type="term" value="P:L-threonine catabolic process"/>
    <property type="evidence" value="ECO:0007669"/>
    <property type="project" value="TreeGrafter"/>
</dbReference>
<evidence type="ECO:0000256" key="3">
    <source>
        <dbReference type="ARBA" id="ARBA00023239"/>
    </source>
</evidence>
<dbReference type="PANTHER" id="PTHR48078">
    <property type="entry name" value="THREONINE DEHYDRATASE, MITOCHONDRIAL-RELATED"/>
    <property type="match status" value="1"/>
</dbReference>
<evidence type="ECO:0000313" key="5">
    <source>
        <dbReference type="EMBL" id="ABM80622.1"/>
    </source>
</evidence>
<keyword evidence="2" id="KW-0663">Pyridoxal phosphate</keyword>
<dbReference type="Gene3D" id="3.40.50.1100">
    <property type="match status" value="2"/>
</dbReference>
<name>A2BKW1_HYPBU</name>
<dbReference type="GO" id="GO:0009097">
    <property type="term" value="P:isoleucine biosynthetic process"/>
    <property type="evidence" value="ECO:0007669"/>
    <property type="project" value="TreeGrafter"/>
</dbReference>
<dbReference type="InterPro" id="IPR036052">
    <property type="entry name" value="TrpB-like_PALP_sf"/>
</dbReference>
<sequence>MAGSAEWICPRCGWSAAIGSGYYWRCPRCSGPLQLRYTRRWEPRSGCSGLAKYSSMLPLEVPRVLGEGGTPLVERRVEGVRVFFKLEYLNPTGSFKDRGTSLALAYASRMGFRLVVEDTSGNTGISVAAYAAAYGLRARIYMPVNAPEGKKRLVRALGGEVVLTPSRGEAAQAVLWELKKPDVFYVAHTWSPFYVEGAKTIAFEAFEDGFRGSAVLVPVGSGGLLLGIYHGFRELVEQGLIDSVPRIIAVQGYSNPPLYRAVYGKEPEAEERSSRLADGLMVSEPPRLGEAAEAVKATGGCVILVDDEGIRRGLKMLASMGFIVEPTSATLYPALLEAVERGCIDKGEEVLAPLTGSGLKTLEYFK</sequence>
<reference evidence="5 6" key="1">
    <citation type="journal article" date="2007" name="Archaea">
        <title>The genome of Hyperthermus butylicus: a sulfur-reducing, peptide fermenting, neutrophilic Crenarchaeote growing up to 108 degrees C.</title>
        <authorList>
            <person name="Brugger K."/>
            <person name="Chen L."/>
            <person name="Stark M."/>
            <person name="Zibat A."/>
            <person name="Redder P."/>
            <person name="Ruepp A."/>
            <person name="Awayez M."/>
            <person name="She Q."/>
            <person name="Garrett R.A."/>
            <person name="Klenk H.P."/>
        </authorList>
    </citation>
    <scope>NUCLEOTIDE SEQUENCE [LARGE SCALE GENOMIC DNA]</scope>
    <source>
        <strain evidence="6">DSM 5456 / JCM 9403 / PLM1-5</strain>
    </source>
</reference>
<feature type="domain" description="Tryptophan synthase beta chain-like PALP" evidence="4">
    <location>
        <begin position="65"/>
        <end position="356"/>
    </location>
</feature>
<dbReference type="PANTHER" id="PTHR48078:SF6">
    <property type="entry name" value="L-THREONINE DEHYDRATASE CATABOLIC TDCB"/>
    <property type="match status" value="1"/>
</dbReference>
<gene>
    <name evidence="5" type="ordered locus">Hbut_0768</name>
</gene>
<dbReference type="InterPro" id="IPR001926">
    <property type="entry name" value="TrpB-like_PALP"/>
</dbReference>
<dbReference type="EnsemblBacteria" id="ABM80622">
    <property type="protein sequence ID" value="ABM80622"/>
    <property type="gene ID" value="Hbut_0768"/>
</dbReference>
<dbReference type="OrthoDB" id="10138at2157"/>
<evidence type="ECO:0000256" key="1">
    <source>
        <dbReference type="ARBA" id="ARBA00001933"/>
    </source>
</evidence>
<dbReference type="EMBL" id="CP000493">
    <property type="protein sequence ID" value="ABM80622.1"/>
    <property type="molecule type" value="Genomic_DNA"/>
</dbReference>
<proteinExistence type="predicted"/>
<dbReference type="HOGENOM" id="CLU_028142_4_0_2"/>
<dbReference type="GO" id="GO:0003941">
    <property type="term" value="F:L-serine ammonia-lyase activity"/>
    <property type="evidence" value="ECO:0007669"/>
    <property type="project" value="TreeGrafter"/>
</dbReference>
<dbReference type="KEGG" id="hbu:Hbut_0768"/>
<dbReference type="GO" id="GO:0004794">
    <property type="term" value="F:threonine deaminase activity"/>
    <property type="evidence" value="ECO:0007669"/>
    <property type="project" value="TreeGrafter"/>
</dbReference>
<keyword evidence="3" id="KW-0456">Lyase</keyword>
<dbReference type="Proteomes" id="UP000002593">
    <property type="component" value="Chromosome"/>
</dbReference>
<dbReference type="eggNOG" id="arCOG01434">
    <property type="taxonomic scope" value="Archaea"/>
</dbReference>
<dbReference type="SUPFAM" id="SSF53686">
    <property type="entry name" value="Tryptophan synthase beta subunit-like PLP-dependent enzymes"/>
    <property type="match status" value="1"/>
</dbReference>
<dbReference type="STRING" id="415426.Hbut_0768"/>
<accession>A2BKW1</accession>
<dbReference type="GO" id="GO:0006565">
    <property type="term" value="P:L-serine catabolic process"/>
    <property type="evidence" value="ECO:0007669"/>
    <property type="project" value="TreeGrafter"/>
</dbReference>
<dbReference type="Pfam" id="PF00291">
    <property type="entry name" value="PALP"/>
    <property type="match status" value="1"/>
</dbReference>
<evidence type="ECO:0000256" key="2">
    <source>
        <dbReference type="ARBA" id="ARBA00022898"/>
    </source>
</evidence>
<dbReference type="RefSeq" id="WP_011821940.1">
    <property type="nucleotide sequence ID" value="NC_008818.1"/>
</dbReference>
<dbReference type="GeneID" id="4781862"/>
<protein>
    <submittedName>
        <fullName evidence="5">Threonine synthase</fullName>
    </submittedName>
</protein>
<dbReference type="InterPro" id="IPR050147">
    <property type="entry name" value="Ser/Thr_Dehydratase"/>
</dbReference>
<keyword evidence="6" id="KW-1185">Reference proteome</keyword>
<organism evidence="5 6">
    <name type="scientific">Hyperthermus butylicus (strain DSM 5456 / JCM 9403 / PLM1-5)</name>
    <dbReference type="NCBI Taxonomy" id="415426"/>
    <lineage>
        <taxon>Archaea</taxon>
        <taxon>Thermoproteota</taxon>
        <taxon>Thermoprotei</taxon>
        <taxon>Desulfurococcales</taxon>
        <taxon>Pyrodictiaceae</taxon>
        <taxon>Hyperthermus</taxon>
    </lineage>
</organism>
<comment type="cofactor">
    <cofactor evidence="1">
        <name>pyridoxal 5'-phosphate</name>
        <dbReference type="ChEBI" id="CHEBI:597326"/>
    </cofactor>
</comment>
<evidence type="ECO:0000259" key="4">
    <source>
        <dbReference type="Pfam" id="PF00291"/>
    </source>
</evidence>
<dbReference type="AlphaFoldDB" id="A2BKW1"/>